<evidence type="ECO:0000256" key="11">
    <source>
        <dbReference type="ARBA" id="ARBA00023303"/>
    </source>
</evidence>
<dbReference type="Proteomes" id="UP001054837">
    <property type="component" value="Unassembled WGS sequence"/>
</dbReference>
<evidence type="ECO:0000256" key="4">
    <source>
        <dbReference type="ARBA" id="ARBA00022461"/>
    </source>
</evidence>
<comment type="caution">
    <text evidence="13">The sequence shown here is derived from an EMBL/GenBank/DDBJ whole genome shotgun (WGS) entry which is preliminary data.</text>
</comment>
<keyword evidence="14" id="KW-1185">Reference proteome</keyword>
<organism evidence="13 14">
    <name type="scientific">Caerostris darwini</name>
    <dbReference type="NCBI Taxonomy" id="1538125"/>
    <lineage>
        <taxon>Eukaryota</taxon>
        <taxon>Metazoa</taxon>
        <taxon>Ecdysozoa</taxon>
        <taxon>Arthropoda</taxon>
        <taxon>Chelicerata</taxon>
        <taxon>Arachnida</taxon>
        <taxon>Araneae</taxon>
        <taxon>Araneomorphae</taxon>
        <taxon>Entelegynae</taxon>
        <taxon>Araneoidea</taxon>
        <taxon>Araneidae</taxon>
        <taxon>Caerostris</taxon>
    </lineage>
</organism>
<sequence>MSGGRLSCQCPLSCDSVHYGERLSKAALITQEEECKEFYKNNHVRLNVFYASLNKRVYDQQPKWRESTLLSYIGNELGLWLGLSLTTFCEILEKIMLLLKHVTIRLIYYNPVIVARRTE</sequence>
<evidence type="ECO:0000256" key="10">
    <source>
        <dbReference type="ARBA" id="ARBA00023201"/>
    </source>
</evidence>
<evidence type="ECO:0000256" key="12">
    <source>
        <dbReference type="RuleBase" id="RU000679"/>
    </source>
</evidence>
<protein>
    <submittedName>
        <fullName evidence="13">Acid-sensing ion channel 4</fullName>
    </submittedName>
</protein>
<keyword evidence="11 12" id="KW-0407">Ion channel</keyword>
<dbReference type="GO" id="GO:0005886">
    <property type="term" value="C:plasma membrane"/>
    <property type="evidence" value="ECO:0007669"/>
    <property type="project" value="TreeGrafter"/>
</dbReference>
<evidence type="ECO:0000256" key="9">
    <source>
        <dbReference type="ARBA" id="ARBA00023136"/>
    </source>
</evidence>
<evidence type="ECO:0000256" key="1">
    <source>
        <dbReference type="ARBA" id="ARBA00004141"/>
    </source>
</evidence>
<gene>
    <name evidence="13" type="primary">asic4_7</name>
    <name evidence="13" type="ORF">CDAR_541321</name>
</gene>
<keyword evidence="9" id="KW-0472">Membrane</keyword>
<dbReference type="PRINTS" id="PR01078">
    <property type="entry name" value="AMINACHANNEL"/>
</dbReference>
<accession>A0AAV4RQQ3</accession>
<dbReference type="AlphaFoldDB" id="A0AAV4RQQ3"/>
<evidence type="ECO:0000256" key="5">
    <source>
        <dbReference type="ARBA" id="ARBA00022692"/>
    </source>
</evidence>
<dbReference type="Pfam" id="PF00858">
    <property type="entry name" value="ASC"/>
    <property type="match status" value="1"/>
</dbReference>
<keyword evidence="6" id="KW-1133">Transmembrane helix</keyword>
<name>A0AAV4RQQ3_9ARAC</name>
<evidence type="ECO:0000256" key="2">
    <source>
        <dbReference type="ARBA" id="ARBA00007193"/>
    </source>
</evidence>
<proteinExistence type="inferred from homology"/>
<evidence type="ECO:0000313" key="13">
    <source>
        <dbReference type="EMBL" id="GIY23752.1"/>
    </source>
</evidence>
<keyword evidence="8 12" id="KW-0406">Ion transport</keyword>
<keyword evidence="7" id="KW-0915">Sodium</keyword>
<evidence type="ECO:0000256" key="8">
    <source>
        <dbReference type="ARBA" id="ARBA00023065"/>
    </source>
</evidence>
<dbReference type="InterPro" id="IPR001873">
    <property type="entry name" value="ENaC"/>
</dbReference>
<comment type="subcellular location">
    <subcellularLocation>
        <location evidence="1">Membrane</location>
        <topology evidence="1">Multi-pass membrane protein</topology>
    </subcellularLocation>
</comment>
<keyword evidence="4 12" id="KW-0894">Sodium channel</keyword>
<dbReference type="Gene3D" id="1.10.287.770">
    <property type="entry name" value="YojJ-like"/>
    <property type="match status" value="1"/>
</dbReference>
<evidence type="ECO:0000256" key="7">
    <source>
        <dbReference type="ARBA" id="ARBA00023053"/>
    </source>
</evidence>
<comment type="similarity">
    <text evidence="2 12">Belongs to the amiloride-sensitive sodium channel (TC 1.A.6) family.</text>
</comment>
<evidence type="ECO:0000313" key="14">
    <source>
        <dbReference type="Proteomes" id="UP001054837"/>
    </source>
</evidence>
<evidence type="ECO:0000256" key="3">
    <source>
        <dbReference type="ARBA" id="ARBA00022448"/>
    </source>
</evidence>
<keyword evidence="5 12" id="KW-0812">Transmembrane</keyword>
<evidence type="ECO:0000256" key="6">
    <source>
        <dbReference type="ARBA" id="ARBA00022989"/>
    </source>
</evidence>
<dbReference type="EMBL" id="BPLQ01006580">
    <property type="protein sequence ID" value="GIY23752.1"/>
    <property type="molecule type" value="Genomic_DNA"/>
</dbReference>
<reference evidence="13 14" key="1">
    <citation type="submission" date="2021-06" db="EMBL/GenBank/DDBJ databases">
        <title>Caerostris darwini draft genome.</title>
        <authorList>
            <person name="Kono N."/>
            <person name="Arakawa K."/>
        </authorList>
    </citation>
    <scope>NUCLEOTIDE SEQUENCE [LARGE SCALE GENOMIC DNA]</scope>
</reference>
<dbReference type="GO" id="GO:0015280">
    <property type="term" value="F:ligand-gated sodium channel activity"/>
    <property type="evidence" value="ECO:0007669"/>
    <property type="project" value="TreeGrafter"/>
</dbReference>
<keyword evidence="3 12" id="KW-0813">Transport</keyword>
<keyword evidence="10 12" id="KW-0739">Sodium transport</keyword>
<dbReference type="PANTHER" id="PTHR11690">
    <property type="entry name" value="AMILORIDE-SENSITIVE SODIUM CHANNEL-RELATED"/>
    <property type="match status" value="1"/>
</dbReference>